<proteinExistence type="predicted"/>
<evidence type="ECO:0000313" key="1">
    <source>
        <dbReference type="EMBL" id="MTH55553.1"/>
    </source>
</evidence>
<name>A0A7X2S969_9BACI</name>
<evidence type="ECO:0000313" key="2">
    <source>
        <dbReference type="Proteomes" id="UP000434639"/>
    </source>
</evidence>
<keyword evidence="2" id="KW-1185">Reference proteome</keyword>
<dbReference type="AlphaFoldDB" id="A0A7X2S969"/>
<gene>
    <name evidence="1" type="ORF">GKZ89_19345</name>
</gene>
<protein>
    <submittedName>
        <fullName evidence="1">Uncharacterized protein</fullName>
    </submittedName>
</protein>
<comment type="caution">
    <text evidence="1">The sequence shown here is derived from an EMBL/GenBank/DDBJ whole genome shotgun (WGS) entry which is preliminary data.</text>
</comment>
<reference evidence="1 2" key="1">
    <citation type="journal article" date="2017" name="Int. J. Syst. Evol. Microbiol.">
        <title>Bacillus mangrovi sp. nov., isolated from a sediment sample from a mangrove forest.</title>
        <authorList>
            <person name="Gupta V."/>
            <person name="Singh P.K."/>
            <person name="Korpole S."/>
            <person name="Tanuku N.R.S."/>
            <person name="Pinnaka A.K."/>
        </authorList>
    </citation>
    <scope>NUCLEOTIDE SEQUENCE [LARGE SCALE GENOMIC DNA]</scope>
    <source>
        <strain evidence="1 2">KCTC 33872</strain>
    </source>
</reference>
<organism evidence="1 2">
    <name type="scientific">Metabacillus mangrovi</name>
    <dbReference type="NCBI Taxonomy" id="1491830"/>
    <lineage>
        <taxon>Bacteria</taxon>
        <taxon>Bacillati</taxon>
        <taxon>Bacillota</taxon>
        <taxon>Bacilli</taxon>
        <taxon>Bacillales</taxon>
        <taxon>Bacillaceae</taxon>
        <taxon>Metabacillus</taxon>
    </lineage>
</organism>
<dbReference type="Proteomes" id="UP000434639">
    <property type="component" value="Unassembled WGS sequence"/>
</dbReference>
<sequence length="123" mass="14316">MWEQIKKYLARAWRFIKKLAITLFEFTKHLVNTFKRLYKESKYNPENNEVAIALKDVGNTIQNNLDSNNYSQIDLGLTPPIVTLVYDKNTQKIKDGTVQITTAKQFDKETNKAFGSQDMLVLR</sequence>
<dbReference type="RefSeq" id="WP_155114050.1">
    <property type="nucleotide sequence ID" value="NZ_WMIB01000032.1"/>
</dbReference>
<accession>A0A7X2S969</accession>
<dbReference type="EMBL" id="WMIB01000032">
    <property type="protein sequence ID" value="MTH55553.1"/>
    <property type="molecule type" value="Genomic_DNA"/>
</dbReference>